<protein>
    <submittedName>
        <fullName evidence="2">Uncharacterized protein</fullName>
    </submittedName>
</protein>
<gene>
    <name evidence="2" type="ORF">Z519_06207</name>
</gene>
<dbReference type="OrthoDB" id="4156488at2759"/>
<keyword evidence="1" id="KW-0472">Membrane</keyword>
<sequence length="235" mass="26157">MVFNPAVRVAFASQQEYIPVGALKYGNDSYYVGRSMYSVVFEFNEVPTQMGLKGTAIEGTVGIAFIMFILVFFLCLSFLRHIRIRRQLRVRLDPVEGTVNNIRPPPPAYDSLHAGSGRRYFWLWSQQRNELGTPDPSNTAIERIRDPFIFDNSPPNSPTSEESILPPYCQADPHGLPSYESIVCADMEDRLLGARSTLATHVPGRTRGDACSRLAARERQGETVVLGGETSPSEA</sequence>
<dbReference type="AlphaFoldDB" id="A0A0D2G4P6"/>
<dbReference type="RefSeq" id="XP_016620271.1">
    <property type="nucleotide sequence ID" value="XM_016763947.1"/>
</dbReference>
<evidence type="ECO:0000313" key="3">
    <source>
        <dbReference type="Proteomes" id="UP000053789"/>
    </source>
</evidence>
<dbReference type="VEuPathDB" id="FungiDB:Z519_06207"/>
<feature type="transmembrane region" description="Helical" evidence="1">
    <location>
        <begin position="60"/>
        <end position="79"/>
    </location>
</feature>
<accession>A0A0D2G4P6</accession>
<dbReference type="EMBL" id="KN846987">
    <property type="protein sequence ID" value="KIW93602.1"/>
    <property type="molecule type" value="Genomic_DNA"/>
</dbReference>
<organism evidence="2 3">
    <name type="scientific">Cladophialophora bantiana (strain ATCC 10958 / CBS 173.52 / CDC B-1940 / NIH 8579)</name>
    <name type="common">Xylohypha bantiana</name>
    <dbReference type="NCBI Taxonomy" id="1442370"/>
    <lineage>
        <taxon>Eukaryota</taxon>
        <taxon>Fungi</taxon>
        <taxon>Dikarya</taxon>
        <taxon>Ascomycota</taxon>
        <taxon>Pezizomycotina</taxon>
        <taxon>Eurotiomycetes</taxon>
        <taxon>Chaetothyriomycetidae</taxon>
        <taxon>Chaetothyriales</taxon>
        <taxon>Herpotrichiellaceae</taxon>
        <taxon>Cladophialophora</taxon>
    </lineage>
</organism>
<dbReference type="GeneID" id="27699135"/>
<reference evidence="2" key="1">
    <citation type="submission" date="2015-01" db="EMBL/GenBank/DDBJ databases">
        <title>The Genome Sequence of Cladophialophora bantiana CBS 173.52.</title>
        <authorList>
            <consortium name="The Broad Institute Genomics Platform"/>
            <person name="Cuomo C."/>
            <person name="de Hoog S."/>
            <person name="Gorbushina A."/>
            <person name="Stielow B."/>
            <person name="Teixiera M."/>
            <person name="Abouelleil A."/>
            <person name="Chapman S.B."/>
            <person name="Priest M."/>
            <person name="Young S.K."/>
            <person name="Wortman J."/>
            <person name="Nusbaum C."/>
            <person name="Birren B."/>
        </authorList>
    </citation>
    <scope>NUCLEOTIDE SEQUENCE [LARGE SCALE GENOMIC DNA]</scope>
    <source>
        <strain evidence="2">CBS 173.52</strain>
    </source>
</reference>
<evidence type="ECO:0000256" key="1">
    <source>
        <dbReference type="SAM" id="Phobius"/>
    </source>
</evidence>
<name>A0A0D2G4P6_CLAB1</name>
<dbReference type="HOGENOM" id="CLU_1180099_0_0_1"/>
<dbReference type="Proteomes" id="UP000053789">
    <property type="component" value="Unassembled WGS sequence"/>
</dbReference>
<keyword evidence="1" id="KW-1133">Transmembrane helix</keyword>
<keyword evidence="1" id="KW-0812">Transmembrane</keyword>
<keyword evidence="3" id="KW-1185">Reference proteome</keyword>
<evidence type="ECO:0000313" key="2">
    <source>
        <dbReference type="EMBL" id="KIW93602.1"/>
    </source>
</evidence>
<proteinExistence type="predicted"/>